<dbReference type="PATRIC" id="fig|999422.3.peg.62"/>
<sequence length="253" mass="28934">MKRYITPILLLFACLSFAVPVEALTKAEADKAYRERNYQQAITDYEHLLKAGESASLYYNLGNAYFRTDNVTKAILNYERALLLDPGNRDIRFNLQFAKSKTIDKFADADEMFFVTWYREIVNFMSVDGWAVTSIFTIILALLGFLVYLFIDAVMLKKVGFFASLTCLVLFVLSIVFAWQQENALENRTGAVIVAPTVYVRKTPSKAKTESDEFVIHEGTKVEMIDKSMKGWREIRLPDGREGWIPVSSLEEI</sequence>
<dbReference type="AlphaFoldDB" id="H1HIS0"/>
<keyword evidence="2" id="KW-0802">TPR repeat</keyword>
<feature type="repeat" description="TPR" evidence="2">
    <location>
        <begin position="55"/>
        <end position="88"/>
    </location>
</feature>
<evidence type="ECO:0000256" key="2">
    <source>
        <dbReference type="PROSITE-ProRule" id="PRU00339"/>
    </source>
</evidence>
<dbReference type="PROSITE" id="PS50002">
    <property type="entry name" value="SH3"/>
    <property type="match status" value="1"/>
</dbReference>
<keyword evidence="4" id="KW-0732">Signal</keyword>
<accession>H1HIS0</accession>
<dbReference type="InterPro" id="IPR036028">
    <property type="entry name" value="SH3-like_dom_sf"/>
</dbReference>
<dbReference type="Gene3D" id="1.25.40.10">
    <property type="entry name" value="Tetratricopeptide repeat domain"/>
    <property type="match status" value="1"/>
</dbReference>
<protein>
    <recommendedName>
        <fullName evidence="5">SH3 domain-containing protein</fullName>
    </recommendedName>
</protein>
<keyword evidence="3" id="KW-0472">Membrane</keyword>
<name>H1HIS0_9BACT</name>
<keyword evidence="1" id="KW-0728">SH3 domain</keyword>
<evidence type="ECO:0000313" key="6">
    <source>
        <dbReference type="EMBL" id="EHO74827.1"/>
    </source>
</evidence>
<dbReference type="Gene3D" id="2.30.30.40">
    <property type="entry name" value="SH3 Domains"/>
    <property type="match status" value="1"/>
</dbReference>
<feature type="transmembrane region" description="Helical" evidence="3">
    <location>
        <begin position="129"/>
        <end position="151"/>
    </location>
</feature>
<evidence type="ECO:0000256" key="1">
    <source>
        <dbReference type="ARBA" id="ARBA00022443"/>
    </source>
</evidence>
<dbReference type="Pfam" id="PF00515">
    <property type="entry name" value="TPR_1"/>
    <property type="match status" value="1"/>
</dbReference>
<keyword evidence="3" id="KW-1133">Transmembrane helix</keyword>
<feature type="chain" id="PRO_5003550734" description="SH3 domain-containing protein" evidence="4">
    <location>
        <begin position="19"/>
        <end position="253"/>
    </location>
</feature>
<proteinExistence type="predicted"/>
<dbReference type="EMBL" id="AGEK01000005">
    <property type="protein sequence ID" value="EHO74827.1"/>
    <property type="molecule type" value="Genomic_DNA"/>
</dbReference>
<dbReference type="InterPro" id="IPR001452">
    <property type="entry name" value="SH3_domain"/>
</dbReference>
<feature type="transmembrane region" description="Helical" evidence="3">
    <location>
        <begin position="158"/>
        <end position="179"/>
    </location>
</feature>
<dbReference type="Proteomes" id="UP000003167">
    <property type="component" value="Unassembled WGS sequence"/>
</dbReference>
<feature type="signal peptide" evidence="4">
    <location>
        <begin position="1"/>
        <end position="18"/>
    </location>
</feature>
<dbReference type="PROSITE" id="PS50293">
    <property type="entry name" value="TPR_REGION"/>
    <property type="match status" value="1"/>
</dbReference>
<dbReference type="InterPro" id="IPR019734">
    <property type="entry name" value="TPR_rpt"/>
</dbReference>
<feature type="domain" description="SH3" evidence="5">
    <location>
        <begin position="194"/>
        <end position="253"/>
    </location>
</feature>
<organism evidence="6 7">
    <name type="scientific">Segatella maculosa OT 289</name>
    <dbReference type="NCBI Taxonomy" id="999422"/>
    <lineage>
        <taxon>Bacteria</taxon>
        <taxon>Pseudomonadati</taxon>
        <taxon>Bacteroidota</taxon>
        <taxon>Bacteroidia</taxon>
        <taxon>Bacteroidales</taxon>
        <taxon>Prevotellaceae</taxon>
        <taxon>Segatella</taxon>
    </lineage>
</organism>
<evidence type="ECO:0000313" key="7">
    <source>
        <dbReference type="Proteomes" id="UP000003167"/>
    </source>
</evidence>
<dbReference type="SMART" id="SM00028">
    <property type="entry name" value="TPR"/>
    <property type="match status" value="1"/>
</dbReference>
<keyword evidence="3" id="KW-0812">Transmembrane</keyword>
<evidence type="ECO:0000259" key="5">
    <source>
        <dbReference type="PROSITE" id="PS50002"/>
    </source>
</evidence>
<dbReference type="SUPFAM" id="SSF50044">
    <property type="entry name" value="SH3-domain"/>
    <property type="match status" value="1"/>
</dbReference>
<dbReference type="SUPFAM" id="SSF48452">
    <property type="entry name" value="TPR-like"/>
    <property type="match status" value="1"/>
</dbReference>
<dbReference type="RefSeq" id="WP_008563640.1">
    <property type="nucleotide sequence ID" value="NZ_JH594500.1"/>
</dbReference>
<evidence type="ECO:0000256" key="3">
    <source>
        <dbReference type="SAM" id="Phobius"/>
    </source>
</evidence>
<dbReference type="InterPro" id="IPR011990">
    <property type="entry name" value="TPR-like_helical_dom_sf"/>
</dbReference>
<dbReference type="STRING" id="999422.HMPREF9944_00064"/>
<evidence type="ECO:0000256" key="4">
    <source>
        <dbReference type="SAM" id="SignalP"/>
    </source>
</evidence>
<gene>
    <name evidence="6" type="ORF">HMPREF9944_00064</name>
</gene>
<comment type="caution">
    <text evidence="6">The sequence shown here is derived from an EMBL/GenBank/DDBJ whole genome shotgun (WGS) entry which is preliminary data.</text>
</comment>
<dbReference type="HOGENOM" id="CLU_080147_0_0_10"/>
<reference evidence="6 7" key="1">
    <citation type="submission" date="2011-12" db="EMBL/GenBank/DDBJ databases">
        <title>The Genome Sequence of Prevotella maculosa OT 289.</title>
        <authorList>
            <consortium name="The Broad Institute Genome Sequencing Platform"/>
            <person name="Earl A."/>
            <person name="Ward D."/>
            <person name="Feldgarden M."/>
            <person name="Gevers D."/>
            <person name="Izard J."/>
            <person name="Blanton J.M."/>
            <person name="Mathney J."/>
            <person name="Tanner A.C."/>
            <person name="Dewhirst F.E."/>
            <person name="Young S.K."/>
            <person name="Zeng Q."/>
            <person name="Gargeya S."/>
            <person name="Fitzgerald M."/>
            <person name="Haas B."/>
            <person name="Abouelleil A."/>
            <person name="Alvarado L."/>
            <person name="Arachchi H.M."/>
            <person name="Berlin A."/>
            <person name="Chapman S.B."/>
            <person name="Gearin G."/>
            <person name="Goldberg J."/>
            <person name="Griggs A."/>
            <person name="Gujja S."/>
            <person name="Hansen M."/>
            <person name="Heiman D."/>
            <person name="Howarth C."/>
            <person name="Larimer J."/>
            <person name="Lui A."/>
            <person name="MacDonald P.J.P."/>
            <person name="McCowen C."/>
            <person name="Montmayeur A."/>
            <person name="Murphy C."/>
            <person name="Neiman D."/>
            <person name="Pearson M."/>
            <person name="Priest M."/>
            <person name="Roberts A."/>
            <person name="Saif S."/>
            <person name="Shea T."/>
            <person name="Sisk P."/>
            <person name="Stolte C."/>
            <person name="Sykes S."/>
            <person name="Wortman J."/>
            <person name="Nusbaum C."/>
            <person name="Birren B."/>
        </authorList>
    </citation>
    <scope>NUCLEOTIDE SEQUENCE [LARGE SCALE GENOMIC DNA]</scope>
    <source>
        <strain evidence="6 7">OT 289</strain>
    </source>
</reference>
<dbReference type="PROSITE" id="PS50005">
    <property type="entry name" value="TPR"/>
    <property type="match status" value="1"/>
</dbReference>
<keyword evidence="7" id="KW-1185">Reference proteome</keyword>